<evidence type="ECO:0000313" key="4">
    <source>
        <dbReference type="Proteomes" id="UP001237592"/>
    </source>
</evidence>
<dbReference type="InterPro" id="IPR023347">
    <property type="entry name" value="Lysozyme_dom_sf"/>
</dbReference>
<dbReference type="EMBL" id="JAVFKP010000002">
    <property type="protein sequence ID" value="MDQ4626075.1"/>
    <property type="molecule type" value="Genomic_DNA"/>
</dbReference>
<dbReference type="PROSITE" id="PS51318">
    <property type="entry name" value="TAT"/>
    <property type="match status" value="1"/>
</dbReference>
<protein>
    <submittedName>
        <fullName evidence="3">Uncharacterized protein</fullName>
    </submittedName>
</protein>
<dbReference type="RefSeq" id="WP_307778924.1">
    <property type="nucleotide sequence ID" value="NZ_JAVFKP010000002.1"/>
</dbReference>
<keyword evidence="2" id="KW-0081">Bacteriolytic enzyme</keyword>
<dbReference type="Proteomes" id="UP001237592">
    <property type="component" value="Unassembled WGS sequence"/>
</dbReference>
<keyword evidence="1" id="KW-0929">Antimicrobial</keyword>
<dbReference type="InterPro" id="IPR006311">
    <property type="entry name" value="TAT_signal"/>
</dbReference>
<dbReference type="CDD" id="cd16904">
    <property type="entry name" value="pesticin_lyz-like"/>
    <property type="match status" value="1"/>
</dbReference>
<proteinExistence type="predicted"/>
<dbReference type="InterPro" id="IPR023346">
    <property type="entry name" value="Lysozyme-like_dom_sf"/>
</dbReference>
<dbReference type="Gene3D" id="1.10.530.40">
    <property type="match status" value="1"/>
</dbReference>
<accession>A0ABU0XRC9</accession>
<name>A0ABU0XRC9_9BURK</name>
<reference evidence="3 4" key="1">
    <citation type="submission" date="2023-08" db="EMBL/GenBank/DDBJ databases">
        <title>Draft genome sequence of Janthinobacterium lividum.</title>
        <authorList>
            <person name="Chun B.H."/>
            <person name="Lee Y."/>
        </authorList>
    </citation>
    <scope>NUCLEOTIDE SEQUENCE [LARGE SCALE GENOMIC DNA]</scope>
    <source>
        <strain evidence="3 4">AMJK</strain>
    </source>
</reference>
<evidence type="ECO:0000256" key="2">
    <source>
        <dbReference type="ARBA" id="ARBA00022638"/>
    </source>
</evidence>
<keyword evidence="4" id="KW-1185">Reference proteome</keyword>
<comment type="caution">
    <text evidence="3">The sequence shown here is derived from an EMBL/GenBank/DDBJ whole genome shotgun (WGS) entry which is preliminary data.</text>
</comment>
<dbReference type="SUPFAM" id="SSF53955">
    <property type="entry name" value="Lysozyme-like"/>
    <property type="match status" value="1"/>
</dbReference>
<evidence type="ECO:0000313" key="3">
    <source>
        <dbReference type="EMBL" id="MDQ4626075.1"/>
    </source>
</evidence>
<sequence length="279" mass="30938">MHSRREFVGAAVALGALGLLAGGKVLAQSDAFDTLLRQAINDPSLLEATRTSREGFGEQYESRAIAPRTPLSSRAISEAAITLITTFEVTDRARYEAKFQQPIWPAGESGVTIGIGYDLGYVTVDWLNEDWEARLADGELATLRKVCGLTGEEARDALAQVRDVAVPWDIADQQFRTRLLPRYVALTLARLPNTDKLSDDSLGALVSLVYNRGASFRKDGPRYREMRMIRQHMVNEAYDAIPAELRAMARLWTGVPNMRGLVLRRELEAALFERGLKSA</sequence>
<organism evidence="3 4">
    <name type="scientific">Janthinobacterium lividum</name>
    <dbReference type="NCBI Taxonomy" id="29581"/>
    <lineage>
        <taxon>Bacteria</taxon>
        <taxon>Pseudomonadati</taxon>
        <taxon>Pseudomonadota</taxon>
        <taxon>Betaproteobacteria</taxon>
        <taxon>Burkholderiales</taxon>
        <taxon>Oxalobacteraceae</taxon>
        <taxon>Janthinobacterium</taxon>
    </lineage>
</organism>
<gene>
    <name evidence="3" type="ORF">RB624_09280</name>
</gene>
<evidence type="ECO:0000256" key="1">
    <source>
        <dbReference type="ARBA" id="ARBA00022529"/>
    </source>
</evidence>